<dbReference type="AlphaFoldDB" id="A0A1D8INZ5"/>
<evidence type="ECO:0000313" key="5">
    <source>
        <dbReference type="Proteomes" id="UP000095401"/>
    </source>
</evidence>
<evidence type="ECO:0000256" key="2">
    <source>
        <dbReference type="ARBA" id="ARBA00023239"/>
    </source>
</evidence>
<sequence>MNEQAGAVVATGLKVELRDTIAWLRLERPDKRNALDLTTIRALLQTMDDLPESIRAIVLSGEGAHFCAGLDLNEAVEMSVGEGIAHSRLWQRAFDAVENAPVPVIAVMQGAVVGGGLELASAAHLRVAETSAYYALPEGLRGIFVGGGGAVRIPRLIGVARMTDMLLTGRVLSAKEGQQFGLSQYLLPPGEGLDQAFALAARVACNAPLSNYAVLQALPRIARADDAAGYLLESLMAAIAQGDDEAKLRLQDFLSGRAKKAGPS</sequence>
<dbReference type="Gene3D" id="1.10.12.10">
    <property type="entry name" value="Lyase 2-enoyl-coa Hydratase, Chain A, domain 2"/>
    <property type="match status" value="1"/>
</dbReference>
<dbReference type="CDD" id="cd06558">
    <property type="entry name" value="crotonase-like"/>
    <property type="match status" value="1"/>
</dbReference>
<organism evidence="4 5">
    <name type="scientific">Acidihalobacter yilgarnensis</name>
    <dbReference type="NCBI Taxonomy" id="2819280"/>
    <lineage>
        <taxon>Bacteria</taxon>
        <taxon>Pseudomonadati</taxon>
        <taxon>Pseudomonadota</taxon>
        <taxon>Gammaproteobacteria</taxon>
        <taxon>Chromatiales</taxon>
        <taxon>Ectothiorhodospiraceae</taxon>
        <taxon>Acidihalobacter</taxon>
    </lineage>
</organism>
<dbReference type="GO" id="GO:0006635">
    <property type="term" value="P:fatty acid beta-oxidation"/>
    <property type="evidence" value="ECO:0007669"/>
    <property type="project" value="TreeGrafter"/>
</dbReference>
<evidence type="ECO:0000313" key="4">
    <source>
        <dbReference type="EMBL" id="AOU98189.1"/>
    </source>
</evidence>
<dbReference type="SUPFAM" id="SSF52096">
    <property type="entry name" value="ClpP/crotonase"/>
    <property type="match status" value="1"/>
</dbReference>
<evidence type="ECO:0000256" key="3">
    <source>
        <dbReference type="RuleBase" id="RU003707"/>
    </source>
</evidence>
<proteinExistence type="inferred from homology"/>
<name>A0A1D8INZ5_9GAMM</name>
<protein>
    <submittedName>
        <fullName evidence="4">Enoyl-CoA hydratase</fullName>
    </submittedName>
</protein>
<dbReference type="Pfam" id="PF00378">
    <property type="entry name" value="ECH_1"/>
    <property type="match status" value="1"/>
</dbReference>
<gene>
    <name evidence="4" type="ORF">BI364_09690</name>
</gene>
<dbReference type="InterPro" id="IPR014748">
    <property type="entry name" value="Enoyl-CoA_hydra_C"/>
</dbReference>
<reference evidence="5" key="1">
    <citation type="submission" date="2016-09" db="EMBL/GenBank/DDBJ databases">
        <title>Acidihalobacter prosperus F5.</title>
        <authorList>
            <person name="Khaleque H.N."/>
            <person name="Ramsay J.P."/>
            <person name="Kaksonen A.H."/>
            <person name="Boxall N.J."/>
            <person name="Watkin E.L.J."/>
        </authorList>
    </citation>
    <scope>NUCLEOTIDE SEQUENCE [LARGE SCALE GENOMIC DNA]</scope>
    <source>
        <strain evidence="5">F5</strain>
    </source>
</reference>
<dbReference type="InterPro" id="IPR001753">
    <property type="entry name" value="Enoyl-CoA_hydra/iso"/>
</dbReference>
<evidence type="ECO:0000256" key="1">
    <source>
        <dbReference type="ARBA" id="ARBA00005254"/>
    </source>
</evidence>
<dbReference type="PANTHER" id="PTHR11941">
    <property type="entry name" value="ENOYL-COA HYDRATASE-RELATED"/>
    <property type="match status" value="1"/>
</dbReference>
<dbReference type="KEGG" id="aprs:BI364_09690"/>
<dbReference type="EMBL" id="CP017415">
    <property type="protein sequence ID" value="AOU98189.1"/>
    <property type="molecule type" value="Genomic_DNA"/>
</dbReference>
<dbReference type="GO" id="GO:0016829">
    <property type="term" value="F:lyase activity"/>
    <property type="evidence" value="ECO:0007669"/>
    <property type="project" value="UniProtKB-KW"/>
</dbReference>
<comment type="similarity">
    <text evidence="1 3">Belongs to the enoyl-CoA hydratase/isomerase family.</text>
</comment>
<dbReference type="RefSeq" id="WP_070078555.1">
    <property type="nucleotide sequence ID" value="NZ_CP017415.1"/>
</dbReference>
<dbReference type="PROSITE" id="PS00166">
    <property type="entry name" value="ENOYL_COA_HYDRATASE"/>
    <property type="match status" value="1"/>
</dbReference>
<dbReference type="InterPro" id="IPR018376">
    <property type="entry name" value="Enoyl-CoA_hyd/isom_CS"/>
</dbReference>
<dbReference type="Proteomes" id="UP000095401">
    <property type="component" value="Chromosome"/>
</dbReference>
<dbReference type="Gene3D" id="3.90.226.10">
    <property type="entry name" value="2-enoyl-CoA Hydratase, Chain A, domain 1"/>
    <property type="match status" value="1"/>
</dbReference>
<dbReference type="InterPro" id="IPR029045">
    <property type="entry name" value="ClpP/crotonase-like_dom_sf"/>
</dbReference>
<dbReference type="PANTHER" id="PTHR11941:SF54">
    <property type="entry name" value="ENOYL-COA HYDRATASE, MITOCHONDRIAL"/>
    <property type="match status" value="1"/>
</dbReference>
<keyword evidence="2" id="KW-0456">Lyase</keyword>
<accession>A0A1D8INZ5</accession>
<keyword evidence="5" id="KW-1185">Reference proteome</keyword>
<dbReference type="NCBIfam" id="NF006013">
    <property type="entry name" value="PRK08150.1"/>
    <property type="match status" value="1"/>
</dbReference>